<dbReference type="PANTHER" id="PTHR10039">
    <property type="entry name" value="AMELOGENIN"/>
    <property type="match status" value="1"/>
</dbReference>
<accession>A0A8H7KD73</accession>
<feature type="domain" description="Nephrocystin 3-like N-terminal" evidence="3">
    <location>
        <begin position="327"/>
        <end position="526"/>
    </location>
</feature>
<dbReference type="EMBL" id="JADCTT010000013">
    <property type="protein sequence ID" value="KAF9745214.1"/>
    <property type="molecule type" value="Genomic_DNA"/>
</dbReference>
<dbReference type="SUPFAM" id="SSF48403">
    <property type="entry name" value="Ankyrin repeat"/>
    <property type="match status" value="1"/>
</dbReference>
<evidence type="ECO:0000256" key="2">
    <source>
        <dbReference type="PROSITE-ProRule" id="PRU00023"/>
    </source>
</evidence>
<dbReference type="PROSITE" id="PS50088">
    <property type="entry name" value="ANK_REPEAT"/>
    <property type="match status" value="2"/>
</dbReference>
<dbReference type="Pfam" id="PF12796">
    <property type="entry name" value="Ank_2"/>
    <property type="match status" value="1"/>
</dbReference>
<keyword evidence="2" id="KW-0040">ANK repeat</keyword>
<protein>
    <recommendedName>
        <fullName evidence="3">Nephrocystin 3-like N-terminal domain-containing protein</fullName>
    </recommendedName>
</protein>
<proteinExistence type="predicted"/>
<dbReference type="Gene3D" id="3.40.50.300">
    <property type="entry name" value="P-loop containing nucleotide triphosphate hydrolases"/>
    <property type="match status" value="2"/>
</dbReference>
<evidence type="ECO:0000313" key="5">
    <source>
        <dbReference type="Proteomes" id="UP000616885"/>
    </source>
</evidence>
<reference evidence="4" key="1">
    <citation type="submission" date="2020-10" db="EMBL/GenBank/DDBJ databases">
        <title>High-Quality Genome Resource of Clonostachys rosea strain S41 by Oxford Nanopore Long-Read Sequencing.</title>
        <authorList>
            <person name="Wang H."/>
        </authorList>
    </citation>
    <scope>NUCLEOTIDE SEQUENCE</scope>
    <source>
        <strain evidence="4">S41</strain>
    </source>
</reference>
<comment type="caution">
    <text evidence="4">The sequence shown here is derived from an EMBL/GenBank/DDBJ whole genome shotgun (WGS) entry which is preliminary data.</text>
</comment>
<keyword evidence="1" id="KW-0677">Repeat</keyword>
<dbReference type="InterPro" id="IPR002110">
    <property type="entry name" value="Ankyrin_rpt"/>
</dbReference>
<sequence>MSFRSFYETVKIGPSLIVDEASVRLNWPNEKVFPLPGSNHLNISKFGGEENGRFGPVGHAVLEVVQEALKDHAVYLPADPAMLSIEPELSVATLSDDYQQGAASALAEYTNKIGLQWNGILHASNPRTWKEKEHCAQVWLYGIPGDGKTVVMSYVQKRLLNHYGYAKKLDVTSIFCSADHTESCLVASLAFQLIRNDLRAHAAKTEIKSWPGLLSGGNSTNHLWELLETLITRLSAFETVFLIDGIAALKRDTRSSFLTNFLTLEKQVQSNATIRVLISSRPFSDIQIALAHYASIEREQERKEFLSTLFFKEWSAREARVETVDGGSWLASNHAYLEWNRNESSDVLWIEGKPGSGKSTLSKLIVRKLKKEQMDASQNDVFRDGQRNTREDQGFGSPQDWNTIIAEFYYSFRGGITETSHELMLRSIVYQIWKQNRRLFPLLRDRYRQLKEMSDNEAEKMSLWSYDDLRTALQSLHQIDFPLKIVNVVDGMDESDNARRDDVLGFLPGLSTRTSHCTIKILIASRPETDIKLHLARARRIVLQEVNTEDIQKVVATGIEKLKRLSTGYENNETLLPSERNRDRDSFSTIKDYIVDNSRGVFLWVSLILRDLEKPVREGRYTMTSLNKRVRKLPKDLGGLDGFYRAMVNSLIRRQDVRDPRFDRIVQLIHQTAREFLLERERVADPYDLDEVRGDTEIAATCSQYIRIAFLAETLQMEADTEFSQVDLLTSYLSELNLLEYSLTNFVAHLDHLGSKGEYVRTKFEAFIADLRGRPTSYPYLLLSRWVEALTWPRDMHTGTNEEVAILCLQTALTQAAGAGRDQAVDILLALRADVNSCDKDRIYPLENAARLGRLSTVRRLLDRGADVDAKDPYGRHRTPLGWAAEMGHETIVQLLVETGADINAQGGQYGNALHGKTNSE</sequence>
<feature type="repeat" description="ANK" evidence="2">
    <location>
        <begin position="841"/>
        <end position="873"/>
    </location>
</feature>
<dbReference type="AlphaFoldDB" id="A0A8H7KD73"/>
<dbReference type="PANTHER" id="PTHR10039:SF5">
    <property type="entry name" value="NACHT DOMAIN-CONTAINING PROTEIN"/>
    <property type="match status" value="1"/>
</dbReference>
<dbReference type="SMART" id="SM00248">
    <property type="entry name" value="ANK"/>
    <property type="match status" value="3"/>
</dbReference>
<dbReference type="InterPro" id="IPR027417">
    <property type="entry name" value="P-loop_NTPase"/>
</dbReference>
<evidence type="ECO:0000259" key="3">
    <source>
        <dbReference type="Pfam" id="PF24883"/>
    </source>
</evidence>
<dbReference type="Pfam" id="PF24883">
    <property type="entry name" value="NPHP3_N"/>
    <property type="match status" value="2"/>
</dbReference>
<gene>
    <name evidence="4" type="ORF">IM811_004836</name>
</gene>
<organism evidence="4 5">
    <name type="scientific">Bionectria ochroleuca</name>
    <name type="common">Gliocladium roseum</name>
    <dbReference type="NCBI Taxonomy" id="29856"/>
    <lineage>
        <taxon>Eukaryota</taxon>
        <taxon>Fungi</taxon>
        <taxon>Dikarya</taxon>
        <taxon>Ascomycota</taxon>
        <taxon>Pezizomycotina</taxon>
        <taxon>Sordariomycetes</taxon>
        <taxon>Hypocreomycetidae</taxon>
        <taxon>Hypocreales</taxon>
        <taxon>Bionectriaceae</taxon>
        <taxon>Clonostachys</taxon>
    </lineage>
</organism>
<feature type="repeat" description="ANK" evidence="2">
    <location>
        <begin position="876"/>
        <end position="908"/>
    </location>
</feature>
<dbReference type="Gene3D" id="1.25.40.20">
    <property type="entry name" value="Ankyrin repeat-containing domain"/>
    <property type="match status" value="1"/>
</dbReference>
<dbReference type="Proteomes" id="UP000616885">
    <property type="component" value="Unassembled WGS sequence"/>
</dbReference>
<dbReference type="InterPro" id="IPR056884">
    <property type="entry name" value="NPHP3-like_N"/>
</dbReference>
<dbReference type="PROSITE" id="PS50297">
    <property type="entry name" value="ANK_REP_REGION"/>
    <property type="match status" value="2"/>
</dbReference>
<name>A0A8H7KD73_BIOOC</name>
<feature type="domain" description="Nephrocystin 3-like N-terminal" evidence="3">
    <location>
        <begin position="120"/>
        <end position="281"/>
    </location>
</feature>
<evidence type="ECO:0000256" key="1">
    <source>
        <dbReference type="ARBA" id="ARBA00022737"/>
    </source>
</evidence>
<evidence type="ECO:0000313" key="4">
    <source>
        <dbReference type="EMBL" id="KAF9745214.1"/>
    </source>
</evidence>
<dbReference type="InterPro" id="IPR036770">
    <property type="entry name" value="Ankyrin_rpt-contain_sf"/>
</dbReference>
<dbReference type="SUPFAM" id="SSF52540">
    <property type="entry name" value="P-loop containing nucleoside triphosphate hydrolases"/>
    <property type="match status" value="2"/>
</dbReference>